<sequence>AIRSFYTQIRESLNELKAKDLEIKDYYDLALILNMVDRDHVSTLNTFFYTFLRCLLFNGYSEEDITSSEYLFSMLYYYKTDNYSLLYNLASNNNYDTDNFYNRLLNDIQSEDYYYDIYKKPIKFTQQMKKILSGNESINCLGK</sequence>
<gene>
    <name evidence="1" type="ORF">S03H2_42943</name>
</gene>
<name>X1IAX7_9ZZZZ</name>
<dbReference type="AlphaFoldDB" id="X1IAX7"/>
<feature type="non-terminal residue" evidence="1">
    <location>
        <position position="1"/>
    </location>
</feature>
<accession>X1IAX7</accession>
<dbReference type="EMBL" id="BARU01026755">
    <property type="protein sequence ID" value="GAH66435.1"/>
    <property type="molecule type" value="Genomic_DNA"/>
</dbReference>
<reference evidence="1" key="1">
    <citation type="journal article" date="2014" name="Front. Microbiol.">
        <title>High frequency of phylogenetically diverse reductive dehalogenase-homologous genes in deep subseafloor sedimentary metagenomes.</title>
        <authorList>
            <person name="Kawai M."/>
            <person name="Futagami T."/>
            <person name="Toyoda A."/>
            <person name="Takaki Y."/>
            <person name="Nishi S."/>
            <person name="Hori S."/>
            <person name="Arai W."/>
            <person name="Tsubouchi T."/>
            <person name="Morono Y."/>
            <person name="Uchiyama I."/>
            <person name="Ito T."/>
            <person name="Fujiyama A."/>
            <person name="Inagaki F."/>
            <person name="Takami H."/>
        </authorList>
    </citation>
    <scope>NUCLEOTIDE SEQUENCE</scope>
    <source>
        <strain evidence="1">Expedition CK06-06</strain>
    </source>
</reference>
<organism evidence="1">
    <name type="scientific">marine sediment metagenome</name>
    <dbReference type="NCBI Taxonomy" id="412755"/>
    <lineage>
        <taxon>unclassified sequences</taxon>
        <taxon>metagenomes</taxon>
        <taxon>ecological metagenomes</taxon>
    </lineage>
</organism>
<evidence type="ECO:0000313" key="1">
    <source>
        <dbReference type="EMBL" id="GAH66435.1"/>
    </source>
</evidence>
<proteinExistence type="predicted"/>
<protein>
    <submittedName>
        <fullName evidence="1">Uncharacterized protein</fullName>
    </submittedName>
</protein>
<comment type="caution">
    <text evidence="1">The sequence shown here is derived from an EMBL/GenBank/DDBJ whole genome shotgun (WGS) entry which is preliminary data.</text>
</comment>